<reference evidence="1 2" key="1">
    <citation type="journal article" date="2017" name="Curr. Biol.">
        <title>The Evolution of Venom by Co-option of Single-Copy Genes.</title>
        <authorList>
            <person name="Martinson E.O."/>
            <person name="Mrinalini"/>
            <person name="Kelkar Y.D."/>
            <person name="Chang C.H."/>
            <person name="Werren J.H."/>
        </authorList>
    </citation>
    <scope>NUCLEOTIDE SEQUENCE [LARGE SCALE GENOMIC DNA]</scope>
    <source>
        <strain evidence="1 2">Alberta</strain>
        <tissue evidence="1">Whole body</tissue>
    </source>
</reference>
<dbReference type="OrthoDB" id="7699088at2759"/>
<dbReference type="PANTHER" id="PTHR47326:SF1">
    <property type="entry name" value="HTH PSQ-TYPE DOMAIN-CONTAINING PROTEIN"/>
    <property type="match status" value="1"/>
</dbReference>
<keyword evidence="2" id="KW-1185">Reference proteome</keyword>
<gene>
    <name evidence="1" type="ORF">TSAR_016331</name>
</gene>
<evidence type="ECO:0000313" key="2">
    <source>
        <dbReference type="Proteomes" id="UP000215335"/>
    </source>
</evidence>
<sequence>MIRKRLCSLYKSVFVSRPTTSEIAQLKSVINIDKQEILSHIHEPEAKIFLKEHVMDISAKIKLFEVVKNLDLETADYDTQFLKTVMENAWGTQAPTNGLSLAKSCVRNKFQTTRDNKELPFPENCIGYRIIKYLVLLILYAYTHRYDMAEGVPRVRNFGYTIAKYRDMLCVYFAYNLVGRAAGANYRQQFLNRRHPDAATFQLLRRGSDNTSLRLIARFLGTSYSTCQRVMKDEGQHAYKYRCIHGICNHLIFQEHERDAEFLNKILWTDEATYVRTGIANPHNEHYWADKNPHLAREAIISLYRSFSINVWVGIIGNQLIGPFKLPARLDGPNHLEFLQNDLPRLLKESLTEEQRRNLIFMHDGAPAHFAIDVRNHLDQIDWTGMTYSMASALPQFPSIGLFLLGIFQGTGVPQRCFCECTAVVASYRRACYQCRAWRNAMGDLRYPPTYTSVH</sequence>
<evidence type="ECO:0008006" key="3">
    <source>
        <dbReference type="Google" id="ProtNLM"/>
    </source>
</evidence>
<dbReference type="InterPro" id="IPR036397">
    <property type="entry name" value="RNaseH_sf"/>
</dbReference>
<evidence type="ECO:0000313" key="1">
    <source>
        <dbReference type="EMBL" id="OXU22720.1"/>
    </source>
</evidence>
<accession>A0A232EWJ5</accession>
<dbReference type="Gene3D" id="3.30.420.10">
    <property type="entry name" value="Ribonuclease H-like superfamily/Ribonuclease H"/>
    <property type="match status" value="1"/>
</dbReference>
<name>A0A232EWJ5_9HYME</name>
<comment type="caution">
    <text evidence="1">The sequence shown here is derived from an EMBL/GenBank/DDBJ whole genome shotgun (WGS) entry which is preliminary data.</text>
</comment>
<proteinExistence type="predicted"/>
<protein>
    <recommendedName>
        <fullName evidence="3">DUF4817 domain-containing protein</fullName>
    </recommendedName>
</protein>
<dbReference type="STRING" id="543379.A0A232EWJ5"/>
<dbReference type="Proteomes" id="UP000215335">
    <property type="component" value="Unassembled WGS sequence"/>
</dbReference>
<organism evidence="1 2">
    <name type="scientific">Trichomalopsis sarcophagae</name>
    <dbReference type="NCBI Taxonomy" id="543379"/>
    <lineage>
        <taxon>Eukaryota</taxon>
        <taxon>Metazoa</taxon>
        <taxon>Ecdysozoa</taxon>
        <taxon>Arthropoda</taxon>
        <taxon>Hexapoda</taxon>
        <taxon>Insecta</taxon>
        <taxon>Pterygota</taxon>
        <taxon>Neoptera</taxon>
        <taxon>Endopterygota</taxon>
        <taxon>Hymenoptera</taxon>
        <taxon>Apocrita</taxon>
        <taxon>Proctotrupomorpha</taxon>
        <taxon>Chalcidoidea</taxon>
        <taxon>Pteromalidae</taxon>
        <taxon>Pteromalinae</taxon>
        <taxon>Trichomalopsis</taxon>
    </lineage>
</organism>
<dbReference type="PANTHER" id="PTHR47326">
    <property type="entry name" value="TRANSPOSABLE ELEMENT TC3 TRANSPOSASE-LIKE PROTEIN"/>
    <property type="match status" value="1"/>
</dbReference>
<dbReference type="GO" id="GO:0003676">
    <property type="term" value="F:nucleic acid binding"/>
    <property type="evidence" value="ECO:0007669"/>
    <property type="project" value="InterPro"/>
</dbReference>
<dbReference type="AlphaFoldDB" id="A0A232EWJ5"/>
<dbReference type="EMBL" id="NNAY01001853">
    <property type="protein sequence ID" value="OXU22720.1"/>
    <property type="molecule type" value="Genomic_DNA"/>
</dbReference>